<reference evidence="4 5" key="1">
    <citation type="submission" date="2020-12" db="EMBL/GenBank/DDBJ databases">
        <title>FDA dAtabase for Regulatory Grade micrObial Sequences (FDA-ARGOS): Supporting development and validation of Infectious Disease Dx tests.</title>
        <authorList>
            <person name="Sproer C."/>
            <person name="Gronow S."/>
            <person name="Severitt S."/>
            <person name="Schroder I."/>
            <person name="Tallon L."/>
            <person name="Sadzewicz L."/>
            <person name="Zhao X."/>
            <person name="Boylan J."/>
            <person name="Ott S."/>
            <person name="Bowen H."/>
            <person name="Vavikolanu K."/>
            <person name="Mehta A."/>
            <person name="Aluvathingal J."/>
            <person name="Nadendla S."/>
            <person name="Lowell S."/>
            <person name="Myers T."/>
            <person name="Yan Y."/>
            <person name="Sichtig H."/>
        </authorList>
    </citation>
    <scope>NUCLEOTIDE SEQUENCE [LARGE SCALE GENOMIC DNA]</scope>
    <source>
        <strain evidence="4 5">FDAARGOS_1001</strain>
    </source>
</reference>
<dbReference type="SMART" id="SM00014">
    <property type="entry name" value="acidPPc"/>
    <property type="match status" value="1"/>
</dbReference>
<evidence type="ECO:0000313" key="5">
    <source>
        <dbReference type="Proteomes" id="UP000595221"/>
    </source>
</evidence>
<dbReference type="PANTHER" id="PTHR14969:SF13">
    <property type="entry name" value="AT30094P"/>
    <property type="match status" value="1"/>
</dbReference>
<dbReference type="EMBL" id="CP066078">
    <property type="protein sequence ID" value="QQC58856.1"/>
    <property type="molecule type" value="Genomic_DNA"/>
</dbReference>
<keyword evidence="2" id="KW-0472">Membrane</keyword>
<dbReference type="Proteomes" id="UP000595221">
    <property type="component" value="Chromosome"/>
</dbReference>
<sequence length="243" mass="26173">MRSERMMRGSRRRDVVVGTMLLVLGAVGTWRIWDWEVAGEHLALFDHPLQRLAAADQHRILDEAATAVTWAATPELIPILAVLAAIPWFFRTRCRDPLLFAGAVVLASASVTALKVLVARTRPPTTFMVDGADHSFSFPSGHTCLFATAALVLAWLLTRGRTRGPRLLAFVVAALASGTVAASRIYLGYHWLTDVCASLGIAVALLGAVMLTDAVLPRGAPTPGPSRRRGRARPARHGQAVAD</sequence>
<feature type="compositionally biased region" description="Basic residues" evidence="1">
    <location>
        <begin position="226"/>
        <end position="236"/>
    </location>
</feature>
<feature type="transmembrane region" description="Helical" evidence="2">
    <location>
        <begin position="138"/>
        <end position="158"/>
    </location>
</feature>
<evidence type="ECO:0000256" key="2">
    <source>
        <dbReference type="SAM" id="Phobius"/>
    </source>
</evidence>
<proteinExistence type="predicted"/>
<feature type="transmembrane region" description="Helical" evidence="2">
    <location>
        <begin position="199"/>
        <end position="220"/>
    </location>
</feature>
<dbReference type="Pfam" id="PF01569">
    <property type="entry name" value="PAP2"/>
    <property type="match status" value="1"/>
</dbReference>
<feature type="transmembrane region" description="Helical" evidence="2">
    <location>
        <begin position="97"/>
        <end position="118"/>
    </location>
</feature>
<dbReference type="InterPro" id="IPR000326">
    <property type="entry name" value="PAP2/HPO"/>
</dbReference>
<keyword evidence="2" id="KW-0812">Transmembrane</keyword>
<dbReference type="PANTHER" id="PTHR14969">
    <property type="entry name" value="SPHINGOSINE-1-PHOSPHATE PHOSPHOHYDROLASE"/>
    <property type="match status" value="1"/>
</dbReference>
<organism evidence="4 5">
    <name type="scientific">Rothia kristinae</name>
    <dbReference type="NCBI Taxonomy" id="37923"/>
    <lineage>
        <taxon>Bacteria</taxon>
        <taxon>Bacillati</taxon>
        <taxon>Actinomycetota</taxon>
        <taxon>Actinomycetes</taxon>
        <taxon>Micrococcales</taxon>
        <taxon>Micrococcaceae</taxon>
        <taxon>Rothia</taxon>
    </lineage>
</organism>
<name>A0A7T4MSM8_9MICC</name>
<feature type="region of interest" description="Disordered" evidence="1">
    <location>
        <begin position="219"/>
        <end position="243"/>
    </location>
</feature>
<evidence type="ECO:0000256" key="1">
    <source>
        <dbReference type="SAM" id="MobiDB-lite"/>
    </source>
</evidence>
<dbReference type="InterPro" id="IPR036938">
    <property type="entry name" value="PAP2/HPO_sf"/>
</dbReference>
<dbReference type="RefSeq" id="WP_198489883.1">
    <property type="nucleotide sequence ID" value="NZ_CP066078.1"/>
</dbReference>
<accession>A0A7T4MSM8</accession>
<dbReference type="CDD" id="cd03392">
    <property type="entry name" value="PAP2_like_2"/>
    <property type="match status" value="1"/>
</dbReference>
<protein>
    <submittedName>
        <fullName evidence="4">Phosphatase PAP2 family protein</fullName>
    </submittedName>
</protein>
<evidence type="ECO:0000259" key="3">
    <source>
        <dbReference type="SMART" id="SM00014"/>
    </source>
</evidence>
<dbReference type="AlphaFoldDB" id="A0A7T4MSM8"/>
<dbReference type="Gene3D" id="1.20.144.10">
    <property type="entry name" value="Phosphatidic acid phosphatase type 2/haloperoxidase"/>
    <property type="match status" value="1"/>
</dbReference>
<feature type="transmembrane region" description="Helical" evidence="2">
    <location>
        <begin position="15"/>
        <end position="33"/>
    </location>
</feature>
<gene>
    <name evidence="4" type="ORF">I6H58_07715</name>
</gene>
<feature type="transmembrane region" description="Helical" evidence="2">
    <location>
        <begin position="167"/>
        <end position="187"/>
    </location>
</feature>
<evidence type="ECO:0000313" key="4">
    <source>
        <dbReference type="EMBL" id="QQC58856.1"/>
    </source>
</evidence>
<feature type="domain" description="Phosphatidic acid phosphatase type 2/haloperoxidase" evidence="3">
    <location>
        <begin position="98"/>
        <end position="210"/>
    </location>
</feature>
<feature type="transmembrane region" description="Helical" evidence="2">
    <location>
        <begin position="67"/>
        <end position="90"/>
    </location>
</feature>
<dbReference type="SUPFAM" id="SSF48317">
    <property type="entry name" value="Acid phosphatase/Vanadium-dependent haloperoxidase"/>
    <property type="match status" value="1"/>
</dbReference>
<keyword evidence="2" id="KW-1133">Transmembrane helix</keyword>